<evidence type="ECO:0000256" key="9">
    <source>
        <dbReference type="ARBA" id="ARBA00022822"/>
    </source>
</evidence>
<protein>
    <recommendedName>
        <fullName evidence="6 15">Anthranilate synthase component 1</fullName>
        <ecNumber evidence="5 15">4.1.3.27</ecNumber>
    </recommendedName>
</protein>
<evidence type="ECO:0000256" key="5">
    <source>
        <dbReference type="ARBA" id="ARBA00012266"/>
    </source>
</evidence>
<comment type="catalytic activity">
    <reaction evidence="14 15">
        <text>chorismate + L-glutamine = anthranilate + pyruvate + L-glutamate + H(+)</text>
        <dbReference type="Rhea" id="RHEA:21732"/>
        <dbReference type="ChEBI" id="CHEBI:15361"/>
        <dbReference type="ChEBI" id="CHEBI:15378"/>
        <dbReference type="ChEBI" id="CHEBI:16567"/>
        <dbReference type="ChEBI" id="CHEBI:29748"/>
        <dbReference type="ChEBI" id="CHEBI:29985"/>
        <dbReference type="ChEBI" id="CHEBI:58359"/>
        <dbReference type="EC" id="4.1.3.27"/>
    </reaction>
</comment>
<dbReference type="KEGG" id="bvv:BHK69_20130"/>
<dbReference type="EMBL" id="CP017147">
    <property type="protein sequence ID" value="AOO82441.1"/>
    <property type="molecule type" value="Genomic_DNA"/>
</dbReference>
<dbReference type="GO" id="GO:0000162">
    <property type="term" value="P:L-tryptophan biosynthetic process"/>
    <property type="evidence" value="ECO:0007669"/>
    <property type="project" value="UniProtKB-UniPathway"/>
</dbReference>
<dbReference type="GO" id="GO:0004049">
    <property type="term" value="F:anthranilate synthase activity"/>
    <property type="evidence" value="ECO:0007669"/>
    <property type="project" value="UniProtKB-EC"/>
</dbReference>
<comment type="similarity">
    <text evidence="3 15">Belongs to the anthranilate synthase component I family.</text>
</comment>
<evidence type="ECO:0000256" key="1">
    <source>
        <dbReference type="ARBA" id="ARBA00001946"/>
    </source>
</evidence>
<dbReference type="Pfam" id="PF04715">
    <property type="entry name" value="Anth_synt_I_N"/>
    <property type="match status" value="1"/>
</dbReference>
<dbReference type="RefSeq" id="WP_069691650.1">
    <property type="nucleotide sequence ID" value="NZ_CP017147.1"/>
</dbReference>
<dbReference type="UniPathway" id="UPA00035">
    <property type="reaction ID" value="UER00040"/>
</dbReference>
<name>A0A1D7U517_9HYPH</name>
<keyword evidence="8 15" id="KW-0479">Metal-binding</keyword>
<dbReference type="AlphaFoldDB" id="A0A1D7U517"/>
<comment type="subunit">
    <text evidence="4 15">Heterotetramer consisting of two non-identical subunits: a beta subunit (TrpG) and a large alpha subunit (TrpE).</text>
</comment>
<keyword evidence="10 15" id="KW-0460">Magnesium</keyword>
<dbReference type="Pfam" id="PF00425">
    <property type="entry name" value="Chorismate_bind"/>
    <property type="match status" value="1"/>
</dbReference>
<comment type="function">
    <text evidence="13 15">Part of a heterotetrameric complex that catalyzes the two-step biosynthesis of anthranilate, an intermediate in the biosynthesis of L-tryptophan. In the first step, the glutamine-binding beta subunit (TrpG) of anthranilate synthase (AS) provides the glutamine amidotransferase activity which generates ammonia as a substrate that, along with chorismate, is used in the second step, catalyzed by the large alpha subunit of AS (TrpE) to produce anthranilate. In the absence of TrpG, TrpE can synthesize anthranilate directly from chorismate and high concentrations of ammonia.</text>
</comment>
<organism evidence="18 19">
    <name type="scientific">Bosea vaviloviae</name>
    <dbReference type="NCBI Taxonomy" id="1526658"/>
    <lineage>
        <taxon>Bacteria</taxon>
        <taxon>Pseudomonadati</taxon>
        <taxon>Pseudomonadota</taxon>
        <taxon>Alphaproteobacteria</taxon>
        <taxon>Hyphomicrobiales</taxon>
        <taxon>Boseaceae</taxon>
        <taxon>Bosea</taxon>
    </lineage>
</organism>
<evidence type="ECO:0000256" key="11">
    <source>
        <dbReference type="ARBA" id="ARBA00023141"/>
    </source>
</evidence>
<feature type="domain" description="Anthranilate synthase component I N-terminal" evidence="17">
    <location>
        <begin position="28"/>
        <end position="175"/>
    </location>
</feature>
<keyword evidence="19" id="KW-1185">Reference proteome</keyword>
<dbReference type="EC" id="4.1.3.27" evidence="5 15"/>
<dbReference type="Proteomes" id="UP000094969">
    <property type="component" value="Chromosome"/>
</dbReference>
<evidence type="ECO:0000256" key="7">
    <source>
        <dbReference type="ARBA" id="ARBA00022605"/>
    </source>
</evidence>
<keyword evidence="12 15" id="KW-0456">Lyase</keyword>
<dbReference type="PANTHER" id="PTHR11236:SF48">
    <property type="entry name" value="ISOCHORISMATE SYNTHASE MENF"/>
    <property type="match status" value="1"/>
</dbReference>
<comment type="cofactor">
    <cofactor evidence="1 15">
        <name>Mg(2+)</name>
        <dbReference type="ChEBI" id="CHEBI:18420"/>
    </cofactor>
</comment>
<evidence type="ECO:0000259" key="16">
    <source>
        <dbReference type="Pfam" id="PF00425"/>
    </source>
</evidence>
<dbReference type="InterPro" id="IPR015890">
    <property type="entry name" value="Chorismate_C"/>
</dbReference>
<dbReference type="PRINTS" id="PR00095">
    <property type="entry name" value="ANTSNTHASEI"/>
</dbReference>
<dbReference type="NCBIfam" id="TIGR00564">
    <property type="entry name" value="trpE_most"/>
    <property type="match status" value="1"/>
</dbReference>
<evidence type="ECO:0000259" key="17">
    <source>
        <dbReference type="Pfam" id="PF04715"/>
    </source>
</evidence>
<gene>
    <name evidence="15" type="primary">trpE</name>
    <name evidence="18" type="ORF">BHK69_20130</name>
</gene>
<keyword evidence="11 15" id="KW-0057">Aromatic amino acid biosynthesis</keyword>
<dbReference type="STRING" id="1526658.BHK69_20130"/>
<evidence type="ECO:0000313" key="19">
    <source>
        <dbReference type="Proteomes" id="UP000094969"/>
    </source>
</evidence>
<sequence>MQAALERFAQSYEAGTAQLLRQVLVGDCETPVAAFLKLRHATTGPAFLLESVEGGAVRGRYSMIGLEPDLIWRCHHGEAALCRPALGDSFLTDPRPAFESLRALLDESAIPDSEGAEGEKLPPMAAGVFGYLGYDMVRLMERLAEPKETGTGVPDAILMRPTLMVVFDSVRDEIHVVTPVRTQPGVAARAAYEQAQERLEAVVMALEGSLPADAAIDIANLPEPAIVSNTSEADFHAMVATAQNYIRAGDIFQVVLSQRFEAPFQLPPFALYRALRRVNPAPFLCYLDFADFQIVCSSPEILVRLRDDTVTIRPIAGTRRRGATVAEDDALAEELLADPKERAEHLMLLDLGRNDVGRVAQIGSVRVTDSFFIERYSQVMHIVSNVEGTIDPQHDALAALSAGFPAGTVSGAPKVRAMEIIDELEHDARGAYGGCIGYFGANGEMDTCIVLRTAVVKDERMHVQAGAGIVYDSNPESEQAECVNKAKALFKAAEEAIRFASRVGRGQ</sequence>
<comment type="pathway">
    <text evidence="2 15">Amino-acid biosynthesis; L-tryptophan biosynthesis; L-tryptophan from chorismate: step 1/5.</text>
</comment>
<dbReference type="InterPro" id="IPR006805">
    <property type="entry name" value="Anth_synth_I_N"/>
</dbReference>
<reference evidence="18 19" key="1">
    <citation type="journal article" date="2015" name="Antonie Van Leeuwenhoek">
        <title>Bosea vaviloviae sp. nov., a new species of slow-growing rhizobia isolated from nodules of the relict species Vavilovia formosa (Stev.) Fed.</title>
        <authorList>
            <person name="Safronova V.I."/>
            <person name="Kuznetsova I.G."/>
            <person name="Sazanova A.L."/>
            <person name="Kimeklis A.K."/>
            <person name="Belimov A.A."/>
            <person name="Andronov E.E."/>
            <person name="Pinaev A.G."/>
            <person name="Chizhevskaya E.P."/>
            <person name="Pukhaev A.R."/>
            <person name="Popov K.P."/>
            <person name="Willems A."/>
            <person name="Tikhonovich I.A."/>
        </authorList>
    </citation>
    <scope>NUCLEOTIDE SEQUENCE [LARGE SCALE GENOMIC DNA]</scope>
    <source>
        <strain evidence="18 19">Vaf18</strain>
    </source>
</reference>
<dbReference type="OrthoDB" id="9803598at2"/>
<feature type="domain" description="Chorismate-utilising enzyme C-terminal" evidence="16">
    <location>
        <begin position="232"/>
        <end position="485"/>
    </location>
</feature>
<dbReference type="InterPro" id="IPR005256">
    <property type="entry name" value="Anth_synth_I_PabB"/>
</dbReference>
<dbReference type="SUPFAM" id="SSF56322">
    <property type="entry name" value="ADC synthase"/>
    <property type="match status" value="1"/>
</dbReference>
<evidence type="ECO:0000256" key="2">
    <source>
        <dbReference type="ARBA" id="ARBA00004873"/>
    </source>
</evidence>
<evidence type="ECO:0000256" key="6">
    <source>
        <dbReference type="ARBA" id="ARBA00020653"/>
    </source>
</evidence>
<evidence type="ECO:0000256" key="15">
    <source>
        <dbReference type="RuleBase" id="RU364045"/>
    </source>
</evidence>
<dbReference type="GO" id="GO:0046872">
    <property type="term" value="F:metal ion binding"/>
    <property type="evidence" value="ECO:0007669"/>
    <property type="project" value="UniProtKB-KW"/>
</dbReference>
<dbReference type="InterPro" id="IPR005801">
    <property type="entry name" value="ADC_synthase"/>
</dbReference>
<dbReference type="Gene3D" id="3.60.120.10">
    <property type="entry name" value="Anthranilate synthase"/>
    <property type="match status" value="1"/>
</dbReference>
<evidence type="ECO:0000256" key="4">
    <source>
        <dbReference type="ARBA" id="ARBA00011575"/>
    </source>
</evidence>
<keyword evidence="9 15" id="KW-0822">Tryptophan biosynthesis</keyword>
<evidence type="ECO:0000256" key="14">
    <source>
        <dbReference type="ARBA" id="ARBA00047683"/>
    </source>
</evidence>
<dbReference type="InterPro" id="IPR019999">
    <property type="entry name" value="Anth_synth_I-like"/>
</dbReference>
<evidence type="ECO:0000256" key="12">
    <source>
        <dbReference type="ARBA" id="ARBA00023239"/>
    </source>
</evidence>
<evidence type="ECO:0000256" key="10">
    <source>
        <dbReference type="ARBA" id="ARBA00022842"/>
    </source>
</evidence>
<evidence type="ECO:0000256" key="3">
    <source>
        <dbReference type="ARBA" id="ARBA00009562"/>
    </source>
</evidence>
<accession>A0A1D7U517</accession>
<evidence type="ECO:0000256" key="8">
    <source>
        <dbReference type="ARBA" id="ARBA00022723"/>
    </source>
</evidence>
<keyword evidence="7 15" id="KW-0028">Amino-acid biosynthesis</keyword>
<dbReference type="PANTHER" id="PTHR11236">
    <property type="entry name" value="AMINOBENZOATE/ANTHRANILATE SYNTHASE"/>
    <property type="match status" value="1"/>
</dbReference>
<evidence type="ECO:0000313" key="18">
    <source>
        <dbReference type="EMBL" id="AOO82441.1"/>
    </source>
</evidence>
<evidence type="ECO:0000256" key="13">
    <source>
        <dbReference type="ARBA" id="ARBA00025634"/>
    </source>
</evidence>
<proteinExistence type="inferred from homology"/>